<dbReference type="InterPro" id="IPR050475">
    <property type="entry name" value="Prenyltransferase_related"/>
</dbReference>
<evidence type="ECO:0000256" key="5">
    <source>
        <dbReference type="ARBA" id="ARBA00023136"/>
    </source>
</evidence>
<dbReference type="Proteomes" id="UP000028547">
    <property type="component" value="Unassembled WGS sequence"/>
</dbReference>
<evidence type="ECO:0000313" key="7">
    <source>
        <dbReference type="EMBL" id="KFA88184.1"/>
    </source>
</evidence>
<evidence type="ECO:0000256" key="2">
    <source>
        <dbReference type="ARBA" id="ARBA00022475"/>
    </source>
</evidence>
<keyword evidence="2" id="KW-1003">Cell membrane</keyword>
<feature type="transmembrane region" description="Helical" evidence="6">
    <location>
        <begin position="277"/>
        <end position="294"/>
    </location>
</feature>
<evidence type="ECO:0000256" key="4">
    <source>
        <dbReference type="ARBA" id="ARBA00022989"/>
    </source>
</evidence>
<keyword evidence="5 6" id="KW-0472">Membrane</keyword>
<accession>A0A084SI99</accession>
<dbReference type="InterPro" id="IPR000537">
    <property type="entry name" value="UbiA_prenyltransferase"/>
</dbReference>
<feature type="transmembrane region" description="Helical" evidence="6">
    <location>
        <begin position="246"/>
        <end position="265"/>
    </location>
</feature>
<evidence type="ECO:0000256" key="3">
    <source>
        <dbReference type="ARBA" id="ARBA00022692"/>
    </source>
</evidence>
<dbReference type="GO" id="GO:0016020">
    <property type="term" value="C:membrane"/>
    <property type="evidence" value="ECO:0007669"/>
    <property type="project" value="UniProtKB-SubCell"/>
</dbReference>
<dbReference type="InterPro" id="IPR044878">
    <property type="entry name" value="UbiA_sf"/>
</dbReference>
<dbReference type="CDD" id="cd13965">
    <property type="entry name" value="PT_UbiA_3"/>
    <property type="match status" value="1"/>
</dbReference>
<reference evidence="7 8" key="1">
    <citation type="submission" date="2014-07" db="EMBL/GenBank/DDBJ databases">
        <title>Draft Genome Sequence of Gephyronic Acid Producer, Cystobacter violaceus Strain Cb vi76.</title>
        <authorList>
            <person name="Stevens D.C."/>
            <person name="Young J."/>
            <person name="Carmichael R."/>
            <person name="Tan J."/>
            <person name="Taylor R.E."/>
        </authorList>
    </citation>
    <scope>NUCLEOTIDE SEQUENCE [LARGE SCALE GENOMIC DNA]</scope>
    <source>
        <strain evidence="7 8">Cb vi76</strain>
    </source>
</reference>
<dbReference type="EMBL" id="JPMI01000302">
    <property type="protein sequence ID" value="KFA88184.1"/>
    <property type="molecule type" value="Genomic_DNA"/>
</dbReference>
<gene>
    <name evidence="7" type="ORF">Q664_43150</name>
</gene>
<dbReference type="PANTHER" id="PTHR42723:SF1">
    <property type="entry name" value="CHLOROPHYLL SYNTHASE, CHLOROPLASTIC"/>
    <property type="match status" value="1"/>
</dbReference>
<dbReference type="PANTHER" id="PTHR42723">
    <property type="entry name" value="CHLOROPHYLL SYNTHASE"/>
    <property type="match status" value="1"/>
</dbReference>
<evidence type="ECO:0000313" key="8">
    <source>
        <dbReference type="Proteomes" id="UP000028547"/>
    </source>
</evidence>
<name>A0A084SI99_9BACT</name>
<evidence type="ECO:0000256" key="1">
    <source>
        <dbReference type="ARBA" id="ARBA00004141"/>
    </source>
</evidence>
<protein>
    <recommendedName>
        <fullName evidence="9">Ubiquinone biosynthesis protein UbiA</fullName>
    </recommendedName>
</protein>
<comment type="subcellular location">
    <subcellularLocation>
        <location evidence="1">Membrane</location>
        <topology evidence="1">Multi-pass membrane protein</topology>
    </subcellularLocation>
</comment>
<dbReference type="Pfam" id="PF01040">
    <property type="entry name" value="UbiA"/>
    <property type="match status" value="1"/>
</dbReference>
<feature type="transmembrane region" description="Helical" evidence="6">
    <location>
        <begin position="213"/>
        <end position="234"/>
    </location>
</feature>
<comment type="caution">
    <text evidence="7">The sequence shown here is derived from an EMBL/GenBank/DDBJ whole genome shotgun (WGS) entry which is preliminary data.</text>
</comment>
<dbReference type="Gene3D" id="1.10.357.140">
    <property type="entry name" value="UbiA prenyltransferase"/>
    <property type="match status" value="1"/>
</dbReference>
<keyword evidence="4 6" id="KW-1133">Transmembrane helix</keyword>
<feature type="transmembrane region" description="Helical" evidence="6">
    <location>
        <begin position="94"/>
        <end position="113"/>
    </location>
</feature>
<sequence>MWAVMAHELSFIYQVIRRDISSAVMPGLIFGLAAWHTAGGSALELVSQLGRGLLYFTLYAFTFCLSNQLMGVEEDRINKPDRPLAREMVSLRGASIRWVLAMTVYTLVGWWLGVLEWTLLWQAVTIVHNLLRGARNWFIKNLSMGLGVWASLEAGWRIASPIVPQGAREWITFLSVSVFLLVPLQDLRDIEGDRDSGRKTFPMVFGITATRRFLGVGFAALAVITHLLMMRLVGAPATMAGASPQVLVFDALLALTSLMICFQVLTRHRPEQDHKTYMHYTYWYCVALASTFVLV</sequence>
<feature type="transmembrane region" description="Helical" evidence="6">
    <location>
        <begin position="53"/>
        <end position="73"/>
    </location>
</feature>
<evidence type="ECO:0008006" key="9">
    <source>
        <dbReference type="Google" id="ProtNLM"/>
    </source>
</evidence>
<proteinExistence type="predicted"/>
<keyword evidence="3 6" id="KW-0812">Transmembrane</keyword>
<dbReference type="GO" id="GO:0016765">
    <property type="term" value="F:transferase activity, transferring alkyl or aryl (other than methyl) groups"/>
    <property type="evidence" value="ECO:0007669"/>
    <property type="project" value="InterPro"/>
</dbReference>
<feature type="transmembrane region" description="Helical" evidence="6">
    <location>
        <begin position="20"/>
        <end position="38"/>
    </location>
</feature>
<evidence type="ECO:0000256" key="6">
    <source>
        <dbReference type="SAM" id="Phobius"/>
    </source>
</evidence>
<organism evidence="7 8">
    <name type="scientific">Archangium violaceum Cb vi76</name>
    <dbReference type="NCBI Taxonomy" id="1406225"/>
    <lineage>
        <taxon>Bacteria</taxon>
        <taxon>Pseudomonadati</taxon>
        <taxon>Myxococcota</taxon>
        <taxon>Myxococcia</taxon>
        <taxon>Myxococcales</taxon>
        <taxon>Cystobacterineae</taxon>
        <taxon>Archangiaceae</taxon>
        <taxon>Archangium</taxon>
    </lineage>
</organism>
<dbReference type="AlphaFoldDB" id="A0A084SI99"/>